<accession>A0ABP6VKC1</accession>
<name>A0ABP6VKC1_9PSEU</name>
<evidence type="ECO:0000313" key="2">
    <source>
        <dbReference type="Proteomes" id="UP001500689"/>
    </source>
</evidence>
<evidence type="ECO:0000313" key="1">
    <source>
        <dbReference type="EMBL" id="GAA3537364.1"/>
    </source>
</evidence>
<keyword evidence="2" id="KW-1185">Reference proteome</keyword>
<protein>
    <submittedName>
        <fullName evidence="1">Uncharacterized protein</fullName>
    </submittedName>
</protein>
<sequence length="40" mass="4632">MMRERLRTMIRTAAFLNVCAEGCYKHYVKGMGWVCCKCGN</sequence>
<dbReference type="Proteomes" id="UP001500689">
    <property type="component" value="Unassembled WGS sequence"/>
</dbReference>
<proteinExistence type="predicted"/>
<dbReference type="EMBL" id="BAAAZN010000003">
    <property type="protein sequence ID" value="GAA3537364.1"/>
    <property type="molecule type" value="Genomic_DNA"/>
</dbReference>
<comment type="caution">
    <text evidence="1">The sequence shown here is derived from an EMBL/GenBank/DDBJ whole genome shotgun (WGS) entry which is preliminary data.</text>
</comment>
<reference evidence="2" key="1">
    <citation type="journal article" date="2019" name="Int. J. Syst. Evol. Microbiol.">
        <title>The Global Catalogue of Microorganisms (GCM) 10K type strain sequencing project: providing services to taxonomists for standard genome sequencing and annotation.</title>
        <authorList>
            <consortium name="The Broad Institute Genomics Platform"/>
            <consortium name="The Broad Institute Genome Sequencing Center for Infectious Disease"/>
            <person name="Wu L."/>
            <person name="Ma J."/>
        </authorList>
    </citation>
    <scope>NUCLEOTIDE SEQUENCE [LARGE SCALE GENOMIC DNA]</scope>
    <source>
        <strain evidence="2">JCM 16898</strain>
    </source>
</reference>
<gene>
    <name evidence="1" type="ORF">GCM10022222_21300</name>
</gene>
<organism evidence="1 2">
    <name type="scientific">Amycolatopsis ultiminotia</name>
    <dbReference type="NCBI Taxonomy" id="543629"/>
    <lineage>
        <taxon>Bacteria</taxon>
        <taxon>Bacillati</taxon>
        <taxon>Actinomycetota</taxon>
        <taxon>Actinomycetes</taxon>
        <taxon>Pseudonocardiales</taxon>
        <taxon>Pseudonocardiaceae</taxon>
        <taxon>Amycolatopsis</taxon>
    </lineage>
</organism>